<dbReference type="PROSITE" id="PS50046">
    <property type="entry name" value="PHYTOCHROME_2"/>
    <property type="match status" value="1"/>
</dbReference>
<dbReference type="CDD" id="cd01949">
    <property type="entry name" value="GGDEF"/>
    <property type="match status" value="1"/>
</dbReference>
<dbReference type="InterPro" id="IPR000160">
    <property type="entry name" value="GGDEF_dom"/>
</dbReference>
<evidence type="ECO:0000256" key="1">
    <source>
        <dbReference type="ARBA" id="ARBA00022543"/>
    </source>
</evidence>
<keyword evidence="1" id="KW-0600">Photoreceptor protein</keyword>
<organism evidence="7">
    <name type="scientific">Paenibacillus sp. BIHB 4019</name>
    <dbReference type="NCBI Taxonomy" id="1870819"/>
    <lineage>
        <taxon>Bacteria</taxon>
        <taxon>Bacillati</taxon>
        <taxon>Bacillota</taxon>
        <taxon>Bacilli</taxon>
        <taxon>Bacillales</taxon>
        <taxon>Paenibacillaceae</taxon>
        <taxon>Paenibacillus</taxon>
    </lineage>
</organism>
<dbReference type="SUPFAM" id="SSF55785">
    <property type="entry name" value="PYP-like sensor domain (PAS domain)"/>
    <property type="match status" value="2"/>
</dbReference>
<dbReference type="PRINTS" id="PR01033">
    <property type="entry name" value="PHYTOCHROME"/>
</dbReference>
<feature type="domain" description="Phytochrome chromophore attachment site" evidence="5">
    <location>
        <begin position="168"/>
        <end position="326"/>
    </location>
</feature>
<dbReference type="InterPro" id="IPR029016">
    <property type="entry name" value="GAF-like_dom_sf"/>
</dbReference>
<dbReference type="SUPFAM" id="SSF55781">
    <property type="entry name" value="GAF domain-like"/>
    <property type="match status" value="2"/>
</dbReference>
<dbReference type="InterPro" id="IPR001294">
    <property type="entry name" value="Phytochrome"/>
</dbReference>
<dbReference type="InterPro" id="IPR029787">
    <property type="entry name" value="Nucleotide_cyclase"/>
</dbReference>
<dbReference type="SMART" id="SM00065">
    <property type="entry name" value="GAF"/>
    <property type="match status" value="1"/>
</dbReference>
<gene>
    <name evidence="7" type="ORF">BBD42_25470</name>
</gene>
<evidence type="ECO:0000256" key="3">
    <source>
        <dbReference type="ARBA" id="ARBA00022991"/>
    </source>
</evidence>
<dbReference type="Pfam" id="PF00360">
    <property type="entry name" value="PHY"/>
    <property type="match status" value="1"/>
</dbReference>
<dbReference type="Gene3D" id="3.30.70.270">
    <property type="match status" value="1"/>
</dbReference>
<evidence type="ECO:0000256" key="2">
    <source>
        <dbReference type="ARBA" id="ARBA00022606"/>
    </source>
</evidence>
<dbReference type="InterPro" id="IPR013767">
    <property type="entry name" value="PAS_fold"/>
</dbReference>
<dbReference type="Gene3D" id="3.30.450.40">
    <property type="match status" value="1"/>
</dbReference>
<dbReference type="Pfam" id="PF00990">
    <property type="entry name" value="GGDEF"/>
    <property type="match status" value="1"/>
</dbReference>
<dbReference type="CDD" id="cd00130">
    <property type="entry name" value="PAS"/>
    <property type="match status" value="1"/>
</dbReference>
<evidence type="ECO:0000259" key="6">
    <source>
        <dbReference type="PROSITE" id="PS50887"/>
    </source>
</evidence>
<dbReference type="InterPro" id="IPR013515">
    <property type="entry name" value="Phytochrome_cen-reg"/>
</dbReference>
<dbReference type="InterPro" id="IPR016132">
    <property type="entry name" value="Phyto_chromo_attachment"/>
</dbReference>
<proteinExistence type="predicted"/>
<dbReference type="GO" id="GO:0009881">
    <property type="term" value="F:photoreceptor activity"/>
    <property type="evidence" value="ECO:0007669"/>
    <property type="project" value="UniProtKB-KW"/>
</dbReference>
<sequence>MYNRKLDNPALNRTLLTGEDFVTQDTIDLTNCDKEPIHIPGYIQPHGVLLAARMDAPNEIVQCSRNTSELLGICSEGLLGRSLAELIGEQSVKEILERELEASNTSDLNYLNVTIEVGGKPSDFFCVVHESEGLIIVELEPVSEDQGPDHDDFGWIRHFFGKLKHAENRAEASQVAAEEIRKILDYNRVMVYEFDKEWNGKVIAESKDEGLESFFGHHYPASDIPKQARELYLRNWLRVIVDAAYDPVEIVPAVQPLTGKSLNLSLSVLRSVSPMHIEYLQNMGVGATMTISLIHNNQLWGLITCHHYSRKYISHRVRNLCNFLGSFFSSELFQRQQLDEYEREARLRKWASHLANIFVGDNNPIRIMDQLKQEESNLLNLMSATGAAVCYQEKLLLLGDTPAEAQVEKLAQWLAERSIDHVYQTSSLSLELDYAISYKHIASGVLYLALSPGHENFIMWFRPEQVQVVHWAGDPAKAVIQGDDGIRLSPRKSFEKWRQVVESTALSWSDQELRMLPELKSIVMRHTEEQLRQAQYLAMHNSAIVRKNEQRYIQLMEASSVPFFTLTNRAFVYANGQAARLLGEVAAKTLMGRPFMSFVHGSSQAEFEAQFQNLEQDPLNITTVIGRINKPDGQMIVLEFMLVSVVYGGENSIMAIAREYQTDANMENVYSDMLTQLQSLTTTDPLTELPNRQAFYKELADDVREGAERGYSVALLMVDMDDLRIYNALQGFNVGDSCLQYIADLLSVMGRQGEVVAGRLEGGTFVLKIGNTVAERVVAISEEILAGVRAMQLPISTSETDGFVTVSIGASIIAPKTVNDDLKLIAQAETALYKAKQAGKNRAVLEECF</sequence>
<dbReference type="NCBIfam" id="TIGR00254">
    <property type="entry name" value="GGDEF"/>
    <property type="match status" value="1"/>
</dbReference>
<dbReference type="InterPro" id="IPR003018">
    <property type="entry name" value="GAF"/>
</dbReference>
<dbReference type="InterPro" id="IPR000014">
    <property type="entry name" value="PAS"/>
</dbReference>
<accession>A0A1B2DP26</accession>
<dbReference type="InterPro" id="IPR013654">
    <property type="entry name" value="PAS_2"/>
</dbReference>
<evidence type="ECO:0000313" key="7">
    <source>
        <dbReference type="EMBL" id="ANY69460.1"/>
    </source>
</evidence>
<feature type="domain" description="GGDEF" evidence="6">
    <location>
        <begin position="711"/>
        <end position="848"/>
    </location>
</feature>
<keyword evidence="2" id="KW-0716">Sensory transduction</keyword>
<reference evidence="7" key="1">
    <citation type="submission" date="2016-08" db="EMBL/GenBank/DDBJ databases">
        <title>Complete Genome Seqeunce of Paenibacillus sp. BIHB 4019 from tea rhizoplane.</title>
        <authorList>
            <person name="Thakur R."/>
            <person name="Swarnkar M.K."/>
            <person name="Gulati A."/>
        </authorList>
    </citation>
    <scope>NUCLEOTIDE SEQUENCE [LARGE SCALE GENOMIC DNA]</scope>
    <source>
        <strain evidence="7">BIHB4019</strain>
    </source>
</reference>
<dbReference type="SMART" id="SM00091">
    <property type="entry name" value="PAS"/>
    <property type="match status" value="2"/>
</dbReference>
<evidence type="ECO:0000259" key="5">
    <source>
        <dbReference type="PROSITE" id="PS50046"/>
    </source>
</evidence>
<dbReference type="PROSITE" id="PS50887">
    <property type="entry name" value="GGDEF"/>
    <property type="match status" value="1"/>
</dbReference>
<dbReference type="AlphaFoldDB" id="A0A1B2DP26"/>
<dbReference type="SUPFAM" id="SSF55073">
    <property type="entry name" value="Nucleotide cyclase"/>
    <property type="match status" value="1"/>
</dbReference>
<dbReference type="InterPro" id="IPR043150">
    <property type="entry name" value="Phytochrome_PHY_sf"/>
</dbReference>
<dbReference type="PANTHER" id="PTHR44757:SF2">
    <property type="entry name" value="BIOFILM ARCHITECTURE MAINTENANCE PROTEIN MBAA"/>
    <property type="match status" value="1"/>
</dbReference>
<dbReference type="Gene3D" id="3.30.450.270">
    <property type="match status" value="1"/>
</dbReference>
<dbReference type="GO" id="GO:0006355">
    <property type="term" value="P:regulation of DNA-templated transcription"/>
    <property type="evidence" value="ECO:0007669"/>
    <property type="project" value="InterPro"/>
</dbReference>
<dbReference type="SMART" id="SM00267">
    <property type="entry name" value="GGDEF"/>
    <property type="match status" value="1"/>
</dbReference>
<dbReference type="InterPro" id="IPR035965">
    <property type="entry name" value="PAS-like_dom_sf"/>
</dbReference>
<name>A0A1B2DP26_9BACL</name>
<dbReference type="Pfam" id="PF00989">
    <property type="entry name" value="PAS"/>
    <property type="match status" value="1"/>
</dbReference>
<dbReference type="NCBIfam" id="TIGR00229">
    <property type="entry name" value="sensory_box"/>
    <property type="match status" value="1"/>
</dbReference>
<dbReference type="Pfam" id="PF08446">
    <property type="entry name" value="PAS_2"/>
    <property type="match status" value="1"/>
</dbReference>
<keyword evidence="3" id="KW-0157">Chromophore</keyword>
<dbReference type="InterPro" id="IPR043128">
    <property type="entry name" value="Rev_trsase/Diguanyl_cyclase"/>
</dbReference>
<protein>
    <submittedName>
        <fullName evidence="7">Phytochrome Cph1</fullName>
    </submittedName>
</protein>
<dbReference type="GO" id="GO:0009584">
    <property type="term" value="P:detection of visible light"/>
    <property type="evidence" value="ECO:0007669"/>
    <property type="project" value="InterPro"/>
</dbReference>
<dbReference type="RefSeq" id="WP_099520492.1">
    <property type="nucleotide sequence ID" value="NZ_CP016808.1"/>
</dbReference>
<dbReference type="Pfam" id="PF01590">
    <property type="entry name" value="GAF"/>
    <property type="match status" value="1"/>
</dbReference>
<evidence type="ECO:0000256" key="4">
    <source>
        <dbReference type="ARBA" id="ARBA00023170"/>
    </source>
</evidence>
<dbReference type="Gene3D" id="3.30.450.20">
    <property type="entry name" value="PAS domain"/>
    <property type="match status" value="2"/>
</dbReference>
<dbReference type="PANTHER" id="PTHR44757">
    <property type="entry name" value="DIGUANYLATE CYCLASE DGCP"/>
    <property type="match status" value="1"/>
</dbReference>
<dbReference type="EMBL" id="CP016808">
    <property type="protein sequence ID" value="ANY69460.1"/>
    <property type="molecule type" value="Genomic_DNA"/>
</dbReference>
<dbReference type="InterPro" id="IPR052155">
    <property type="entry name" value="Biofilm_reg_signaling"/>
</dbReference>
<keyword evidence="4" id="KW-0675">Receptor</keyword>